<comment type="caution">
    <text evidence="1">The sequence shown here is derived from an EMBL/GenBank/DDBJ whole genome shotgun (WGS) entry which is preliminary data.</text>
</comment>
<sequence length="191" mass="22021">MLLTPHTLLHNPTTTLRTNFRLSTYIIIEYLAQANPTTYLCLSRYHYDRQVPRLYRHVTINNALVASCQPNRERMLHALSFTKSIGFAGVSSVESLCRLANFGDHDKAFSKVKRIEFTVQMFRADNTLYSLNTTGSLSAILSDNFEECMFRINRVPKKKFRFPHRAPVNILSDEPSVVMFVFSLPYRYCAA</sequence>
<dbReference type="Pfam" id="PF12586">
    <property type="entry name" value="DUF3760"/>
    <property type="match status" value="1"/>
</dbReference>
<proteinExistence type="predicted"/>
<name>A0A854QPV9_CRYNE</name>
<reference evidence="1 2" key="1">
    <citation type="submission" date="2017-06" db="EMBL/GenBank/DDBJ databases">
        <title>Global population genomics of the pathogenic fungus Cryptococcus neoformans var. grubii.</title>
        <authorList>
            <person name="Cuomo C."/>
            <person name="Litvintseva A."/>
            <person name="Chen Y."/>
            <person name="Young S."/>
            <person name="Zeng Q."/>
            <person name="Chapman S."/>
            <person name="Gujja S."/>
            <person name="Saif S."/>
            <person name="Birren B."/>
        </authorList>
    </citation>
    <scope>NUCLEOTIDE SEQUENCE [LARGE SCALE GENOMIC DNA]</scope>
    <source>
        <strain evidence="1 2">Tu259-1</strain>
    </source>
</reference>
<protein>
    <submittedName>
        <fullName evidence="1">Uncharacterized protein</fullName>
    </submittedName>
</protein>
<dbReference type="Proteomes" id="UP000199727">
    <property type="component" value="Unassembled WGS sequence"/>
</dbReference>
<evidence type="ECO:0000313" key="2">
    <source>
        <dbReference type="Proteomes" id="UP000199727"/>
    </source>
</evidence>
<gene>
    <name evidence="1" type="ORF">C361_01023</name>
</gene>
<evidence type="ECO:0000313" key="1">
    <source>
        <dbReference type="EMBL" id="OXG27752.1"/>
    </source>
</evidence>
<organism evidence="1 2">
    <name type="scientific">Cryptococcus neoformans Tu259-1</name>
    <dbReference type="NCBI Taxonomy" id="1230072"/>
    <lineage>
        <taxon>Eukaryota</taxon>
        <taxon>Fungi</taxon>
        <taxon>Dikarya</taxon>
        <taxon>Basidiomycota</taxon>
        <taxon>Agaricomycotina</taxon>
        <taxon>Tremellomycetes</taxon>
        <taxon>Tremellales</taxon>
        <taxon>Cryptococcaceae</taxon>
        <taxon>Cryptococcus</taxon>
        <taxon>Cryptococcus neoformans species complex</taxon>
    </lineage>
</organism>
<accession>A0A854QPV9</accession>
<dbReference type="EMBL" id="AMKT01000018">
    <property type="protein sequence ID" value="OXG27752.1"/>
    <property type="molecule type" value="Genomic_DNA"/>
</dbReference>
<dbReference type="AlphaFoldDB" id="A0A854QPV9"/>
<dbReference type="InterPro" id="IPR022235">
    <property type="entry name" value="DUF3760"/>
</dbReference>